<comment type="subunit">
    <text evidence="2">Homodimer.</text>
</comment>
<feature type="domain" description="PAC" evidence="12">
    <location>
        <begin position="1712"/>
        <end position="1764"/>
    </location>
</feature>
<dbReference type="OMA" id="TMCRMAG"/>
<keyword evidence="6" id="KW-0418">Kinase</keyword>
<dbReference type="CDD" id="cd00130">
    <property type="entry name" value="PAS"/>
    <property type="match status" value="15"/>
</dbReference>
<feature type="domain" description="PAS" evidence="11">
    <location>
        <begin position="113"/>
        <end position="184"/>
    </location>
</feature>
<dbReference type="Pfam" id="PF02518">
    <property type="entry name" value="HATPase_c"/>
    <property type="match status" value="1"/>
</dbReference>
<feature type="domain" description="PAS" evidence="11">
    <location>
        <begin position="876"/>
        <end position="947"/>
    </location>
</feature>
<dbReference type="CDD" id="cd16922">
    <property type="entry name" value="HATPase_EvgS-ArcB-TorS-like"/>
    <property type="match status" value="1"/>
</dbReference>
<feature type="domain" description="PAC" evidence="12">
    <location>
        <begin position="1204"/>
        <end position="1256"/>
    </location>
</feature>
<dbReference type="SMART" id="SM00448">
    <property type="entry name" value="REC"/>
    <property type="match status" value="1"/>
</dbReference>
<gene>
    <name evidence="13" type="ORF">GUITHDRAFT_45786</name>
</gene>
<dbReference type="InterPro" id="IPR011006">
    <property type="entry name" value="CheY-like_superfamily"/>
</dbReference>
<dbReference type="SUPFAM" id="SSF47384">
    <property type="entry name" value="Homodimeric domain of signal transducing histidine kinase"/>
    <property type="match status" value="1"/>
</dbReference>
<feature type="domain" description="PAC" evidence="12">
    <location>
        <begin position="1077"/>
        <end position="1129"/>
    </location>
</feature>
<dbReference type="CDD" id="cd00082">
    <property type="entry name" value="HisKA"/>
    <property type="match status" value="1"/>
</dbReference>
<dbReference type="HOGENOM" id="CLU_001110_0_0_1"/>
<dbReference type="EMBL" id="JH992993">
    <property type="protein sequence ID" value="EKX46591.1"/>
    <property type="molecule type" value="Genomic_DNA"/>
</dbReference>
<dbReference type="SMART" id="SM00086">
    <property type="entry name" value="PAC"/>
    <property type="match status" value="15"/>
</dbReference>
<evidence type="ECO:0000259" key="9">
    <source>
        <dbReference type="PROSITE" id="PS50109"/>
    </source>
</evidence>
<evidence type="ECO:0000256" key="3">
    <source>
        <dbReference type="ARBA" id="ARBA00012438"/>
    </source>
</evidence>
<feature type="modified residue" description="4-aspartylphosphate" evidence="8">
    <location>
        <position position="2226"/>
    </location>
</feature>
<feature type="domain" description="PAS" evidence="11">
    <location>
        <begin position="367"/>
        <end position="438"/>
    </location>
</feature>
<feature type="domain" description="PAC" evidence="12">
    <location>
        <begin position="314"/>
        <end position="366"/>
    </location>
</feature>
<feature type="domain" description="Response regulatory" evidence="10">
    <location>
        <begin position="2177"/>
        <end position="2293"/>
    </location>
</feature>
<dbReference type="SMART" id="SM00091">
    <property type="entry name" value="PAS"/>
    <property type="match status" value="15"/>
</dbReference>
<feature type="domain" description="PAS" evidence="11">
    <location>
        <begin position="1003"/>
        <end position="1074"/>
    </location>
</feature>
<dbReference type="STRING" id="905079.L1JDJ5"/>
<feature type="domain" description="PAS" evidence="11">
    <location>
        <begin position="622"/>
        <end position="693"/>
    </location>
</feature>
<dbReference type="PROSITE" id="PS50112">
    <property type="entry name" value="PAS"/>
    <property type="match status" value="15"/>
</dbReference>
<feature type="domain" description="PAC" evidence="12">
    <location>
        <begin position="1458"/>
        <end position="1510"/>
    </location>
</feature>
<dbReference type="GeneID" id="17303466"/>
<feature type="domain" description="PAS" evidence="11">
    <location>
        <begin position="1384"/>
        <end position="1459"/>
    </location>
</feature>
<dbReference type="InterPro" id="IPR013767">
    <property type="entry name" value="PAS_fold"/>
</dbReference>
<dbReference type="SUPFAM" id="SSF55874">
    <property type="entry name" value="ATPase domain of HSP90 chaperone/DNA topoisomerase II/histidine kinase"/>
    <property type="match status" value="1"/>
</dbReference>
<reference evidence="14" key="3">
    <citation type="submission" date="2015-06" db="UniProtKB">
        <authorList>
            <consortium name="EnsemblProtists"/>
        </authorList>
    </citation>
    <scope>IDENTIFICATION</scope>
</reference>
<dbReference type="SUPFAM" id="SSF52172">
    <property type="entry name" value="CheY-like"/>
    <property type="match status" value="1"/>
</dbReference>
<feature type="domain" description="PAS" evidence="11">
    <location>
        <begin position="240"/>
        <end position="311"/>
    </location>
</feature>
<dbReference type="PaxDb" id="55529-EKX46591"/>
<protein>
    <recommendedName>
        <fullName evidence="3">histidine kinase</fullName>
        <ecNumber evidence="3">2.7.13.3</ecNumber>
    </recommendedName>
</protein>
<sequence>FSIDLHDRLRDWNAISQRQMGWKKGDVVGKSIYEFLVADVLKSKIQQGIEHAKSKRESVSLEFSASKPDGSVIFLSLRGIPIVQDDAKSCEEVLFVGQDITDRKQYEQEMVRKAQELRSFIDTVNAPIFGTDVSYNINEWNDQAEEVSGFKRNQVLGKNFIEFFIAHENQVSVRDLLNDALNGNNRTNFELPLLDAKKQRLLVLLNVTARKNIDGEVIGIMGVGQDITDRKRFQDERARVAQELQNFIDTANAPIFGIDHMGLVNEWNLKAAEITQFSREEVIGKNLVEIYITDEFRSSVKLVLDNALKGFEAANFEFALYTKDHRRVDVLLNATPRRDVEGNVIGVIGVGQDITERKMAEMEKARVAQELQTFIDTANAPIFGIDDQGLVNEWNMKAAELTGFSKQEVLGQNLVEVYIGEKFRNTVNGVLQNALCGMETSNIEFPLYTKEEKRRVEVLVNATARRDINGNIIGVIAVGQDITERKRVEGEKTRVAKELQTFIDTANAPIFGIDAKGLVNEWNNKAAEITGFSREEVLGQDLVEVYISEEFRQSVREVLDNALQQKATANFEFPLYTKDERRVDVLLNATPRLDANGNVVGVIGVGQDITARKLFEEEKTRVAKELQTFIDTANAPIFGIDANGLVNEWNNKAAEITGFSKDQVLNRNLVEDFISPDYRVSVSQVLTNALKGRGTANFEFPLFTVDKRRVEVLLNATPRKDISGNVVGVIGVGQDITDRKQVEVEKTRVAEELQNFIDTANAPIFGIDANGFVNEWNNKAAEITGFSKEEVLGKDLVEVYITDEYRSSVKEVLDNALQGHETANFEFPLFTKNQRRVEVLLNATTRRDESGKAVGVIGVGQDITERKQVESEKFRVAQELQAFIDSANAPIFGIDAKGRINEWNNKAAEITNFSSMEVLGRELVKDFITEEYRETVKEVLDNALRGVEASNFEFPLYTKDQRRVEVLLNATTRRDVSGRVVGVLGVGQDITQRKRVEIEMTRIARELQTFIDTANAPIFGIDDQGLVNEWNNKAAEITGYSKAEVLGKNLVEVYITEEFRASVKEVLDKALKGAETANFEFPLFTKDMRRVDVLLNATTRLGDGGRVVGVIGVGQDITERKRAEEEKTRVAKELQNFIDTANAPIFGIDAEGLVNEWNNKAAEITGFSSEDVLGRNLVQDFITEEYRVTVKEVLDNALLGIETSDFEFPLYTVDKRRVEVLLNATSRRNTAGKIVGVIGVGQDITERKRVEEEKARVAQELQTFIDTANAPIFGIDANGLVNEWNNKAAEITGFSREQVIGRSLVKDFITEEYRVSVRDVLDKALKGVGTANFEFPLYTVDGQRVEVLLNATTRRDAHGNVTGVVGVGQDITDIKRSQEEMTRVANELQTFIDTANAPIFGIDAKGLVNEWNNKAAEITGFSREEVLGQDLVEVYISEEFRQSVRKICDLALQKVATANFEFPLYTKDERRVDVLLNATPRLDANGNVVGVIGVGQDITARKLFEEEKTRVAKELQTFIDTANAPIFGIDDKGLVNEWNNKAAEITGFSREEVLGQDLVEVYISADFRSTVSEVLENALKGRGTANFEFPLYTKDGRRVEVLLNATPRRNMARQVVGVIGVGQDITERKEVEIEKTRVAQELQTFIDTANAPIFGIDDKGLINEWNNKAAEITGFSRQMVFGQNLVEKYITEEYREQVKMVLDNALEGEETANFEFPLFTNTGRRVDVLLNATTRRDVTGRPIGVIGVGQDITERKQVEEEKTRVAQELQTFIDTANAPIFGIDANGLVNEWNNKAAEITGYSKAEVLGRNLVEVYITQEFRPSVKKVLDDALLGKEKSNFEFPLFTKDKRRVEVLLNATTRRDVTGAIVGVIGVGQDITEMRRLMEQEALLFQAQAANDAKSQFLATMSHEMRTPLNVIMGMNDLILETSLLDEQRKFAEQIKSSSESLLVLINDILDLTKIEAGKLELVSVDFDLRQVIEDTVDSVASKALGKGLEICCYMSPNTPTVVNGDPDRLRQILLNLLSNGIKFTNSGQVYLLAEMEEETPTHQAFRFKVYDSGIGISEEGQKKLFNRFSQVDSSTTRTYGGTGLGLAISKQFAELMNGSMGVQSNLGKGSLFWFNAVFKKINTAVQPTFSLPSASNKAPPSAAQSSVVAAPAPAPAAVQPKKESKAARILIVEDHWANRKLLEAMLLQKGHELHCVENGVEAVNITAVVEFDLVLMDCNMPIMDGWQATEKIRQRAGLNQTTPIIAVTANAMKGDRDKCIAAGMDDYISKPVERKRLYEIIAKW</sequence>
<dbReference type="InterPro" id="IPR036097">
    <property type="entry name" value="HisK_dim/P_sf"/>
</dbReference>
<dbReference type="InterPro" id="IPR000700">
    <property type="entry name" value="PAS-assoc_C"/>
</dbReference>
<dbReference type="PANTHER" id="PTHR43047:SF72">
    <property type="entry name" value="OSMOSENSING HISTIDINE PROTEIN KINASE SLN1"/>
    <property type="match status" value="1"/>
</dbReference>
<feature type="domain" description="PAC" evidence="12">
    <location>
        <begin position="59"/>
        <end position="112"/>
    </location>
</feature>
<feature type="domain" description="PAS" evidence="11">
    <location>
        <begin position="749"/>
        <end position="820"/>
    </location>
</feature>
<feature type="domain" description="PAC" evidence="12">
    <location>
        <begin position="569"/>
        <end position="621"/>
    </location>
</feature>
<keyword evidence="5" id="KW-0808">Transferase</keyword>
<reference evidence="13 15" key="1">
    <citation type="journal article" date="2012" name="Nature">
        <title>Algal genomes reveal evolutionary mosaicism and the fate of nucleomorphs.</title>
        <authorList>
            <consortium name="DOE Joint Genome Institute"/>
            <person name="Curtis B.A."/>
            <person name="Tanifuji G."/>
            <person name="Burki F."/>
            <person name="Gruber A."/>
            <person name="Irimia M."/>
            <person name="Maruyama S."/>
            <person name="Arias M.C."/>
            <person name="Ball S.G."/>
            <person name="Gile G.H."/>
            <person name="Hirakawa Y."/>
            <person name="Hopkins J.F."/>
            <person name="Kuo A."/>
            <person name="Rensing S.A."/>
            <person name="Schmutz J."/>
            <person name="Symeonidi A."/>
            <person name="Elias M."/>
            <person name="Eveleigh R.J."/>
            <person name="Herman E.K."/>
            <person name="Klute M.J."/>
            <person name="Nakayama T."/>
            <person name="Obornik M."/>
            <person name="Reyes-Prieto A."/>
            <person name="Armbrust E.V."/>
            <person name="Aves S.J."/>
            <person name="Beiko R.G."/>
            <person name="Coutinho P."/>
            <person name="Dacks J.B."/>
            <person name="Durnford D.G."/>
            <person name="Fast N.M."/>
            <person name="Green B.R."/>
            <person name="Grisdale C.J."/>
            <person name="Hempel F."/>
            <person name="Henrissat B."/>
            <person name="Hoppner M.P."/>
            <person name="Ishida K."/>
            <person name="Kim E."/>
            <person name="Koreny L."/>
            <person name="Kroth P.G."/>
            <person name="Liu Y."/>
            <person name="Malik S.B."/>
            <person name="Maier U.G."/>
            <person name="McRose D."/>
            <person name="Mock T."/>
            <person name="Neilson J.A."/>
            <person name="Onodera N.T."/>
            <person name="Poole A.M."/>
            <person name="Pritham E.J."/>
            <person name="Richards T.A."/>
            <person name="Rocap G."/>
            <person name="Roy S.W."/>
            <person name="Sarai C."/>
            <person name="Schaack S."/>
            <person name="Shirato S."/>
            <person name="Slamovits C.H."/>
            <person name="Spencer D.F."/>
            <person name="Suzuki S."/>
            <person name="Worden A.Z."/>
            <person name="Zauner S."/>
            <person name="Barry K."/>
            <person name="Bell C."/>
            <person name="Bharti A.K."/>
            <person name="Crow J.A."/>
            <person name="Grimwood J."/>
            <person name="Kramer R."/>
            <person name="Lindquist E."/>
            <person name="Lucas S."/>
            <person name="Salamov A."/>
            <person name="McFadden G.I."/>
            <person name="Lane C.E."/>
            <person name="Keeling P.J."/>
            <person name="Gray M.W."/>
            <person name="Grigoriev I.V."/>
            <person name="Archibald J.M."/>
        </authorList>
    </citation>
    <scope>NUCLEOTIDE SEQUENCE</scope>
    <source>
        <strain evidence="13 15">CCMP2712</strain>
    </source>
</reference>
<dbReference type="InterPro" id="IPR001610">
    <property type="entry name" value="PAC"/>
</dbReference>
<dbReference type="InterPro" id="IPR035965">
    <property type="entry name" value="PAS-like_dom_sf"/>
</dbReference>
<dbReference type="Pfam" id="PF00512">
    <property type="entry name" value="HisKA"/>
    <property type="match status" value="1"/>
</dbReference>
<evidence type="ECO:0000256" key="2">
    <source>
        <dbReference type="ARBA" id="ARBA00011738"/>
    </source>
</evidence>
<proteinExistence type="predicted"/>
<dbReference type="Gene3D" id="3.40.50.2300">
    <property type="match status" value="1"/>
</dbReference>
<dbReference type="GO" id="GO:0009584">
    <property type="term" value="P:detection of visible light"/>
    <property type="evidence" value="ECO:0007669"/>
    <property type="project" value="InterPro"/>
</dbReference>
<dbReference type="SMART" id="SM00387">
    <property type="entry name" value="HATPase_c"/>
    <property type="match status" value="1"/>
</dbReference>
<evidence type="ECO:0000259" key="11">
    <source>
        <dbReference type="PROSITE" id="PS50112"/>
    </source>
</evidence>
<dbReference type="GO" id="GO:0005886">
    <property type="term" value="C:plasma membrane"/>
    <property type="evidence" value="ECO:0007669"/>
    <property type="project" value="TreeGrafter"/>
</dbReference>
<keyword evidence="7" id="KW-0675">Receptor</keyword>
<dbReference type="InterPro" id="IPR003594">
    <property type="entry name" value="HATPase_dom"/>
</dbReference>
<evidence type="ECO:0000256" key="8">
    <source>
        <dbReference type="PROSITE-ProRule" id="PRU00169"/>
    </source>
</evidence>
<dbReference type="FunFam" id="3.30.565.10:FF:000010">
    <property type="entry name" value="Sensor histidine kinase RcsC"/>
    <property type="match status" value="1"/>
</dbReference>
<reference evidence="15" key="2">
    <citation type="submission" date="2012-11" db="EMBL/GenBank/DDBJ databases">
        <authorList>
            <person name="Kuo A."/>
            <person name="Curtis B.A."/>
            <person name="Tanifuji G."/>
            <person name="Burki F."/>
            <person name="Gruber A."/>
            <person name="Irimia M."/>
            <person name="Maruyama S."/>
            <person name="Arias M.C."/>
            <person name="Ball S.G."/>
            <person name="Gile G.H."/>
            <person name="Hirakawa Y."/>
            <person name="Hopkins J.F."/>
            <person name="Rensing S.A."/>
            <person name="Schmutz J."/>
            <person name="Symeonidi A."/>
            <person name="Elias M."/>
            <person name="Eveleigh R.J."/>
            <person name="Herman E.K."/>
            <person name="Klute M.J."/>
            <person name="Nakayama T."/>
            <person name="Obornik M."/>
            <person name="Reyes-Prieto A."/>
            <person name="Armbrust E.V."/>
            <person name="Aves S.J."/>
            <person name="Beiko R.G."/>
            <person name="Coutinho P."/>
            <person name="Dacks J.B."/>
            <person name="Durnford D.G."/>
            <person name="Fast N.M."/>
            <person name="Green B.R."/>
            <person name="Grisdale C."/>
            <person name="Hempe F."/>
            <person name="Henrissat B."/>
            <person name="Hoppner M.P."/>
            <person name="Ishida K.-I."/>
            <person name="Kim E."/>
            <person name="Koreny L."/>
            <person name="Kroth P.G."/>
            <person name="Liu Y."/>
            <person name="Malik S.-B."/>
            <person name="Maier U.G."/>
            <person name="McRose D."/>
            <person name="Mock T."/>
            <person name="Neilson J.A."/>
            <person name="Onodera N.T."/>
            <person name="Poole A.M."/>
            <person name="Pritham E.J."/>
            <person name="Richards T.A."/>
            <person name="Rocap G."/>
            <person name="Roy S.W."/>
            <person name="Sarai C."/>
            <person name="Schaack S."/>
            <person name="Shirato S."/>
            <person name="Slamovits C.H."/>
            <person name="Spencer D.F."/>
            <person name="Suzuki S."/>
            <person name="Worden A.Z."/>
            <person name="Zauner S."/>
            <person name="Barry K."/>
            <person name="Bell C."/>
            <person name="Bharti A.K."/>
            <person name="Crow J.A."/>
            <person name="Grimwood J."/>
            <person name="Kramer R."/>
            <person name="Lindquist E."/>
            <person name="Lucas S."/>
            <person name="Salamov A."/>
            <person name="McFadden G.I."/>
            <person name="Lane C.E."/>
            <person name="Keeling P.J."/>
            <person name="Gray M.W."/>
            <person name="Grigoriev I.V."/>
            <person name="Archibald J.M."/>
        </authorList>
    </citation>
    <scope>NUCLEOTIDE SEQUENCE</scope>
    <source>
        <strain evidence="15">CCMP2712</strain>
    </source>
</reference>
<feature type="domain" description="PAS" evidence="11">
    <location>
        <begin position="1765"/>
        <end position="1836"/>
    </location>
</feature>
<dbReference type="CDD" id="cd17546">
    <property type="entry name" value="REC_hyHK_CKI1_RcsC-like"/>
    <property type="match status" value="1"/>
</dbReference>
<dbReference type="GO" id="GO:0000155">
    <property type="term" value="F:phosphorelay sensor kinase activity"/>
    <property type="evidence" value="ECO:0007669"/>
    <property type="project" value="InterPro"/>
</dbReference>
<dbReference type="EC" id="2.7.13.3" evidence="3"/>
<dbReference type="PROSITE" id="PS50113">
    <property type="entry name" value="PAC"/>
    <property type="match status" value="15"/>
</dbReference>
<dbReference type="PROSITE" id="PS50109">
    <property type="entry name" value="HIS_KIN"/>
    <property type="match status" value="1"/>
</dbReference>
<dbReference type="InterPro" id="IPR001294">
    <property type="entry name" value="Phytochrome"/>
</dbReference>
<dbReference type="SMART" id="SM00388">
    <property type="entry name" value="HisKA"/>
    <property type="match status" value="1"/>
</dbReference>
<feature type="domain" description="PAC" evidence="12">
    <location>
        <begin position="187"/>
        <end position="239"/>
    </location>
</feature>
<dbReference type="PANTHER" id="PTHR43047">
    <property type="entry name" value="TWO-COMPONENT HISTIDINE PROTEIN KINASE"/>
    <property type="match status" value="1"/>
</dbReference>
<name>L1JDJ5_GUITC</name>
<dbReference type="PRINTS" id="PR01033">
    <property type="entry name" value="PHYTOCHROME"/>
</dbReference>
<dbReference type="NCBIfam" id="TIGR00229">
    <property type="entry name" value="sensory_box"/>
    <property type="match status" value="15"/>
</dbReference>
<dbReference type="Gene3D" id="1.10.287.130">
    <property type="match status" value="1"/>
</dbReference>
<dbReference type="InterPro" id="IPR003661">
    <property type="entry name" value="HisK_dim/P_dom"/>
</dbReference>
<keyword evidence="15" id="KW-1185">Reference proteome</keyword>
<feature type="domain" description="Histidine kinase" evidence="9">
    <location>
        <begin position="1908"/>
        <end position="2129"/>
    </location>
</feature>
<dbReference type="GO" id="GO:0009927">
    <property type="term" value="F:histidine phosphotransfer kinase activity"/>
    <property type="evidence" value="ECO:0007669"/>
    <property type="project" value="TreeGrafter"/>
</dbReference>
<dbReference type="InterPro" id="IPR013656">
    <property type="entry name" value="PAS_4"/>
</dbReference>
<feature type="domain" description="PAS" evidence="11">
    <location>
        <begin position="1638"/>
        <end position="1709"/>
    </location>
</feature>
<dbReference type="GO" id="GO:0006355">
    <property type="term" value="P:regulation of DNA-templated transcription"/>
    <property type="evidence" value="ECO:0007669"/>
    <property type="project" value="InterPro"/>
</dbReference>
<dbReference type="InterPro" id="IPR001789">
    <property type="entry name" value="Sig_transdc_resp-reg_receiver"/>
</dbReference>
<feature type="non-terminal residue" evidence="13">
    <location>
        <position position="1"/>
    </location>
</feature>
<dbReference type="SUPFAM" id="SSF55785">
    <property type="entry name" value="PYP-like sensor domain (PAS domain)"/>
    <property type="match status" value="15"/>
</dbReference>
<feature type="domain" description="PAC" evidence="12">
    <location>
        <begin position="696"/>
        <end position="748"/>
    </location>
</feature>
<dbReference type="Proteomes" id="UP000011087">
    <property type="component" value="Unassembled WGS sequence"/>
</dbReference>
<evidence type="ECO:0000313" key="14">
    <source>
        <dbReference type="EnsemblProtists" id="EKX46591"/>
    </source>
</evidence>
<evidence type="ECO:0000259" key="12">
    <source>
        <dbReference type="PROSITE" id="PS50113"/>
    </source>
</evidence>
<evidence type="ECO:0000256" key="7">
    <source>
        <dbReference type="ARBA" id="ARBA00023170"/>
    </source>
</evidence>
<dbReference type="OrthoDB" id="10266508at2759"/>
<dbReference type="eggNOG" id="KOG0519">
    <property type="taxonomic scope" value="Eukaryota"/>
</dbReference>
<dbReference type="Gene3D" id="3.30.565.10">
    <property type="entry name" value="Histidine kinase-like ATPase, C-terminal domain"/>
    <property type="match status" value="1"/>
</dbReference>
<feature type="domain" description="PAC" evidence="12">
    <location>
        <begin position="950"/>
        <end position="1002"/>
    </location>
</feature>
<dbReference type="Pfam" id="PF00989">
    <property type="entry name" value="PAS"/>
    <property type="match status" value="14"/>
</dbReference>
<feature type="domain" description="PAS" evidence="11">
    <location>
        <begin position="1130"/>
        <end position="1201"/>
    </location>
</feature>
<dbReference type="RefSeq" id="XP_005833571.1">
    <property type="nucleotide sequence ID" value="XM_005833514.1"/>
</dbReference>
<feature type="domain" description="PAS" evidence="11">
    <location>
        <begin position="1257"/>
        <end position="1328"/>
    </location>
</feature>
<dbReference type="Pfam" id="PF00072">
    <property type="entry name" value="Response_reg"/>
    <property type="match status" value="1"/>
</dbReference>
<evidence type="ECO:0000313" key="15">
    <source>
        <dbReference type="Proteomes" id="UP000011087"/>
    </source>
</evidence>
<evidence type="ECO:0000313" key="13">
    <source>
        <dbReference type="EMBL" id="EKX46591.1"/>
    </source>
</evidence>
<feature type="domain" description="PAS" evidence="11">
    <location>
        <begin position="495"/>
        <end position="566"/>
    </location>
</feature>
<evidence type="ECO:0000256" key="1">
    <source>
        <dbReference type="ARBA" id="ARBA00000085"/>
    </source>
</evidence>
<evidence type="ECO:0000256" key="5">
    <source>
        <dbReference type="ARBA" id="ARBA00022679"/>
    </source>
</evidence>
<feature type="domain" description="PAC" evidence="12">
    <location>
        <begin position="441"/>
        <end position="494"/>
    </location>
</feature>
<dbReference type="Pfam" id="PF08448">
    <property type="entry name" value="PAS_4"/>
    <property type="match status" value="1"/>
</dbReference>
<dbReference type="InterPro" id="IPR000014">
    <property type="entry name" value="PAS"/>
</dbReference>
<dbReference type="PROSITE" id="PS50110">
    <property type="entry name" value="RESPONSE_REGULATORY"/>
    <property type="match status" value="1"/>
</dbReference>
<evidence type="ECO:0000256" key="4">
    <source>
        <dbReference type="ARBA" id="ARBA00022553"/>
    </source>
</evidence>
<feature type="domain" description="PAC" evidence="12">
    <location>
        <begin position="823"/>
        <end position="875"/>
    </location>
</feature>
<dbReference type="EnsemblProtists" id="EKX46591">
    <property type="protein sequence ID" value="EKX46591"/>
    <property type="gene ID" value="GUITHDRAFT_45786"/>
</dbReference>
<evidence type="ECO:0000256" key="6">
    <source>
        <dbReference type="ARBA" id="ARBA00022777"/>
    </source>
</evidence>
<dbReference type="Gene3D" id="3.30.450.20">
    <property type="entry name" value="PAS domain"/>
    <property type="match status" value="15"/>
</dbReference>
<feature type="domain" description="PAC" evidence="12">
    <location>
        <begin position="1839"/>
        <end position="1891"/>
    </location>
</feature>
<organism evidence="13">
    <name type="scientific">Guillardia theta (strain CCMP2712)</name>
    <name type="common">Cryptophyte</name>
    <dbReference type="NCBI Taxonomy" id="905079"/>
    <lineage>
        <taxon>Eukaryota</taxon>
        <taxon>Cryptophyceae</taxon>
        <taxon>Pyrenomonadales</taxon>
        <taxon>Geminigeraceae</taxon>
        <taxon>Guillardia</taxon>
    </lineage>
</organism>
<dbReference type="KEGG" id="gtt:GUITHDRAFT_45786"/>
<feature type="domain" description="PAC" evidence="12">
    <location>
        <begin position="1331"/>
        <end position="1383"/>
    </location>
</feature>
<feature type="domain" description="PAS" evidence="11">
    <location>
        <begin position="1"/>
        <end position="36"/>
    </location>
</feature>
<feature type="domain" description="PAS" evidence="11">
    <location>
        <begin position="1511"/>
        <end position="1582"/>
    </location>
</feature>
<dbReference type="InterPro" id="IPR005467">
    <property type="entry name" value="His_kinase_dom"/>
</dbReference>
<comment type="catalytic activity">
    <reaction evidence="1">
        <text>ATP + protein L-histidine = ADP + protein N-phospho-L-histidine.</text>
        <dbReference type="EC" id="2.7.13.3"/>
    </reaction>
</comment>
<dbReference type="InterPro" id="IPR036890">
    <property type="entry name" value="HATPase_C_sf"/>
</dbReference>
<keyword evidence="4 8" id="KW-0597">Phosphoprotein</keyword>
<accession>L1JDJ5</accession>
<feature type="non-terminal residue" evidence="13">
    <location>
        <position position="2293"/>
    </location>
</feature>
<feature type="domain" description="PAC" evidence="12">
    <location>
        <begin position="1585"/>
        <end position="1637"/>
    </location>
</feature>
<evidence type="ECO:0000259" key="10">
    <source>
        <dbReference type="PROSITE" id="PS50110"/>
    </source>
</evidence>